<dbReference type="Gene3D" id="1.10.357.10">
    <property type="entry name" value="Tetracycline Repressor, domain 2"/>
    <property type="match status" value="1"/>
</dbReference>
<feature type="DNA-binding region" description="H-T-H motif" evidence="4">
    <location>
        <begin position="40"/>
        <end position="59"/>
    </location>
</feature>
<reference evidence="6 7" key="1">
    <citation type="submission" date="2016-10" db="EMBL/GenBank/DDBJ databases">
        <authorList>
            <person name="de Groot N.N."/>
        </authorList>
    </citation>
    <scope>NUCLEOTIDE SEQUENCE [LARGE SCALE GENOMIC DNA]</scope>
    <source>
        <strain evidence="6 7">CGMCC 4.2023</strain>
    </source>
</reference>
<keyword evidence="3" id="KW-0804">Transcription</keyword>
<dbReference type="InterPro" id="IPR041347">
    <property type="entry name" value="MftR_C"/>
</dbReference>
<organism evidence="6 7">
    <name type="scientific">Actinacidiphila yanglinensis</name>
    <dbReference type="NCBI Taxonomy" id="310779"/>
    <lineage>
        <taxon>Bacteria</taxon>
        <taxon>Bacillati</taxon>
        <taxon>Actinomycetota</taxon>
        <taxon>Actinomycetes</taxon>
        <taxon>Kitasatosporales</taxon>
        <taxon>Streptomycetaceae</taxon>
        <taxon>Actinacidiphila</taxon>
    </lineage>
</organism>
<evidence type="ECO:0000256" key="2">
    <source>
        <dbReference type="ARBA" id="ARBA00023125"/>
    </source>
</evidence>
<dbReference type="AlphaFoldDB" id="A0A1H6DPF0"/>
<name>A0A1H6DPF0_9ACTN</name>
<keyword evidence="7" id="KW-1185">Reference proteome</keyword>
<dbReference type="InterPro" id="IPR050109">
    <property type="entry name" value="HTH-type_TetR-like_transc_reg"/>
</dbReference>
<dbReference type="PRINTS" id="PR00455">
    <property type="entry name" value="HTHTETR"/>
</dbReference>
<dbReference type="EMBL" id="FNVU01000017">
    <property type="protein sequence ID" value="SEG86653.1"/>
    <property type="molecule type" value="Genomic_DNA"/>
</dbReference>
<dbReference type="GO" id="GO:0000976">
    <property type="term" value="F:transcription cis-regulatory region binding"/>
    <property type="evidence" value="ECO:0007669"/>
    <property type="project" value="TreeGrafter"/>
</dbReference>
<keyword evidence="2 4" id="KW-0238">DNA-binding</keyword>
<evidence type="ECO:0000259" key="5">
    <source>
        <dbReference type="PROSITE" id="PS50977"/>
    </source>
</evidence>
<protein>
    <submittedName>
        <fullName evidence="6">Transcriptional regulator, TetR family</fullName>
    </submittedName>
</protein>
<dbReference type="Gene3D" id="1.10.10.60">
    <property type="entry name" value="Homeodomain-like"/>
    <property type="match status" value="1"/>
</dbReference>
<dbReference type="RefSeq" id="WP_103889257.1">
    <property type="nucleotide sequence ID" value="NZ_FNVU01000017.1"/>
</dbReference>
<evidence type="ECO:0000313" key="7">
    <source>
        <dbReference type="Proteomes" id="UP000236754"/>
    </source>
</evidence>
<dbReference type="PANTHER" id="PTHR30055:SF238">
    <property type="entry name" value="MYCOFACTOCIN BIOSYNTHESIS TRANSCRIPTIONAL REGULATOR MFTR-RELATED"/>
    <property type="match status" value="1"/>
</dbReference>
<evidence type="ECO:0000256" key="3">
    <source>
        <dbReference type="ARBA" id="ARBA00023163"/>
    </source>
</evidence>
<dbReference type="OrthoDB" id="8688418at2"/>
<dbReference type="Pfam" id="PF00440">
    <property type="entry name" value="TetR_N"/>
    <property type="match status" value="1"/>
</dbReference>
<sequence length="208" mass="22578">MSVPGDHPLGLRERKKIKLRRTIQAEAMRLFRSEGYDRTTVEQIVAAAETSTTTFYRYFPTKEDVVLSDEYDPLFERIVGERPAGEPLHASVLAGTTAVVAAATADAEGRAYTLARLRLAADVPAIQARQAVEDRKTYAAVARVLAARSGRPVDDYRLRLTATALTAVQFEAARYWAERGGVDDLADLVAQAITGLAPLLDALGTGSD</sequence>
<dbReference type="Proteomes" id="UP000236754">
    <property type="component" value="Unassembled WGS sequence"/>
</dbReference>
<dbReference type="InterPro" id="IPR009057">
    <property type="entry name" value="Homeodomain-like_sf"/>
</dbReference>
<gene>
    <name evidence="6" type="ORF">SAMN05216223_117149</name>
</gene>
<dbReference type="Pfam" id="PF17754">
    <property type="entry name" value="TetR_C_14"/>
    <property type="match status" value="1"/>
</dbReference>
<evidence type="ECO:0000256" key="1">
    <source>
        <dbReference type="ARBA" id="ARBA00023015"/>
    </source>
</evidence>
<evidence type="ECO:0000313" key="6">
    <source>
        <dbReference type="EMBL" id="SEG86653.1"/>
    </source>
</evidence>
<accession>A0A1H6DPF0</accession>
<feature type="domain" description="HTH tetR-type" evidence="5">
    <location>
        <begin position="17"/>
        <end position="77"/>
    </location>
</feature>
<keyword evidence="1" id="KW-0805">Transcription regulation</keyword>
<dbReference type="InterPro" id="IPR001647">
    <property type="entry name" value="HTH_TetR"/>
</dbReference>
<dbReference type="SUPFAM" id="SSF46689">
    <property type="entry name" value="Homeodomain-like"/>
    <property type="match status" value="1"/>
</dbReference>
<proteinExistence type="predicted"/>
<dbReference type="PANTHER" id="PTHR30055">
    <property type="entry name" value="HTH-TYPE TRANSCRIPTIONAL REGULATOR RUTR"/>
    <property type="match status" value="1"/>
</dbReference>
<dbReference type="PROSITE" id="PS50977">
    <property type="entry name" value="HTH_TETR_2"/>
    <property type="match status" value="1"/>
</dbReference>
<dbReference type="GO" id="GO:0003700">
    <property type="term" value="F:DNA-binding transcription factor activity"/>
    <property type="evidence" value="ECO:0007669"/>
    <property type="project" value="TreeGrafter"/>
</dbReference>
<evidence type="ECO:0000256" key="4">
    <source>
        <dbReference type="PROSITE-ProRule" id="PRU00335"/>
    </source>
</evidence>